<dbReference type="InterPro" id="IPR000421">
    <property type="entry name" value="FA58C"/>
</dbReference>
<gene>
    <name evidence="2" type="ORF">Pflav_039310</name>
</gene>
<evidence type="ECO:0000259" key="1">
    <source>
        <dbReference type="Pfam" id="PF00754"/>
    </source>
</evidence>
<dbReference type="Gene3D" id="2.60.120.260">
    <property type="entry name" value="Galactose-binding domain-like"/>
    <property type="match status" value="1"/>
</dbReference>
<proteinExistence type="predicted"/>
<dbReference type="RefSeq" id="WP_232071600.1">
    <property type="nucleotide sequence ID" value="NZ_AP022870.1"/>
</dbReference>
<reference evidence="2 3" key="1">
    <citation type="submission" date="2020-03" db="EMBL/GenBank/DDBJ databases">
        <title>Whole genome shotgun sequence of Phytohabitans flavus NBRC 107702.</title>
        <authorList>
            <person name="Komaki H."/>
            <person name="Tamura T."/>
        </authorList>
    </citation>
    <scope>NUCLEOTIDE SEQUENCE [LARGE SCALE GENOMIC DNA]</scope>
    <source>
        <strain evidence="2 3">NBRC 107702</strain>
    </source>
</reference>
<protein>
    <recommendedName>
        <fullName evidence="1">F5/8 type C domain-containing protein</fullName>
    </recommendedName>
</protein>
<dbReference type="SUPFAM" id="SSF49785">
    <property type="entry name" value="Galactose-binding domain-like"/>
    <property type="match status" value="1"/>
</dbReference>
<feature type="domain" description="F5/8 type C" evidence="1">
    <location>
        <begin position="10"/>
        <end position="77"/>
    </location>
</feature>
<dbReference type="Pfam" id="PF00754">
    <property type="entry name" value="F5_F8_type_C"/>
    <property type="match status" value="1"/>
</dbReference>
<accession>A0A6F8XUV5</accession>
<keyword evidence="3" id="KW-1185">Reference proteome</keyword>
<dbReference type="InterPro" id="IPR008979">
    <property type="entry name" value="Galactose-bd-like_sf"/>
</dbReference>
<dbReference type="Proteomes" id="UP000502508">
    <property type="component" value="Chromosome"/>
</dbReference>
<dbReference type="KEGG" id="pfla:Pflav_039310"/>
<reference evidence="2 3" key="2">
    <citation type="submission" date="2020-03" db="EMBL/GenBank/DDBJ databases">
        <authorList>
            <person name="Ichikawa N."/>
            <person name="Kimura A."/>
            <person name="Kitahashi Y."/>
            <person name="Uohara A."/>
        </authorList>
    </citation>
    <scope>NUCLEOTIDE SEQUENCE [LARGE SCALE GENOMIC DNA]</scope>
    <source>
        <strain evidence="2 3">NBRC 107702</strain>
    </source>
</reference>
<organism evidence="2 3">
    <name type="scientific">Phytohabitans flavus</name>
    <dbReference type="NCBI Taxonomy" id="1076124"/>
    <lineage>
        <taxon>Bacteria</taxon>
        <taxon>Bacillati</taxon>
        <taxon>Actinomycetota</taxon>
        <taxon>Actinomycetes</taxon>
        <taxon>Micromonosporales</taxon>
        <taxon>Micromonosporaceae</taxon>
    </lineage>
</organism>
<sequence length="82" mass="8837">MLKLPPATAWQTRTQTLSVLGSTNNTTYSTVVGSAGYTFNPATGNTVTITFQGTSQRYLRLTFTGNTGWPAGQLSELEVYAQ</sequence>
<evidence type="ECO:0000313" key="2">
    <source>
        <dbReference type="EMBL" id="BCB77521.1"/>
    </source>
</evidence>
<name>A0A6F8XUV5_9ACTN</name>
<dbReference type="AlphaFoldDB" id="A0A6F8XUV5"/>
<dbReference type="EMBL" id="AP022870">
    <property type="protein sequence ID" value="BCB77521.1"/>
    <property type="molecule type" value="Genomic_DNA"/>
</dbReference>
<evidence type="ECO:0000313" key="3">
    <source>
        <dbReference type="Proteomes" id="UP000502508"/>
    </source>
</evidence>